<dbReference type="Proteomes" id="UP000054538">
    <property type="component" value="Unassembled WGS sequence"/>
</dbReference>
<proteinExistence type="predicted"/>
<accession>A0A0D0E8I9</accession>
<dbReference type="InParanoid" id="A0A0D0E8I9"/>
<evidence type="ECO:0000256" key="1">
    <source>
        <dbReference type="SAM" id="MobiDB-lite"/>
    </source>
</evidence>
<sequence>MATSFMQFSPVAAGPFEALHFSSNLEASGMIHSSVSWGMQATKAKSPFRLGLMEVRLWNEASRGRKENPSCRQGRKPEVEAA</sequence>
<reference evidence="3" key="2">
    <citation type="submission" date="2015-01" db="EMBL/GenBank/DDBJ databases">
        <title>Evolutionary Origins and Diversification of the Mycorrhizal Mutualists.</title>
        <authorList>
            <consortium name="DOE Joint Genome Institute"/>
            <consortium name="Mycorrhizal Genomics Consortium"/>
            <person name="Kohler A."/>
            <person name="Kuo A."/>
            <person name="Nagy L.G."/>
            <person name="Floudas D."/>
            <person name="Copeland A."/>
            <person name="Barry K.W."/>
            <person name="Cichocki N."/>
            <person name="Veneault-Fourrey C."/>
            <person name="LaButti K."/>
            <person name="Lindquist E.A."/>
            <person name="Lipzen A."/>
            <person name="Lundell T."/>
            <person name="Morin E."/>
            <person name="Murat C."/>
            <person name="Riley R."/>
            <person name="Ohm R."/>
            <person name="Sun H."/>
            <person name="Tunlid A."/>
            <person name="Henrissat B."/>
            <person name="Grigoriev I.V."/>
            <person name="Hibbett D.S."/>
            <person name="Martin F."/>
        </authorList>
    </citation>
    <scope>NUCLEOTIDE SEQUENCE [LARGE SCALE GENOMIC DNA]</scope>
    <source>
        <strain evidence="3">Ve08.2h10</strain>
    </source>
</reference>
<reference evidence="2 3" key="1">
    <citation type="submission" date="2014-04" db="EMBL/GenBank/DDBJ databases">
        <authorList>
            <consortium name="DOE Joint Genome Institute"/>
            <person name="Kuo A."/>
            <person name="Kohler A."/>
            <person name="Jargeat P."/>
            <person name="Nagy L.G."/>
            <person name="Floudas D."/>
            <person name="Copeland A."/>
            <person name="Barry K.W."/>
            <person name="Cichocki N."/>
            <person name="Veneault-Fourrey C."/>
            <person name="LaButti K."/>
            <person name="Lindquist E.A."/>
            <person name="Lipzen A."/>
            <person name="Lundell T."/>
            <person name="Morin E."/>
            <person name="Murat C."/>
            <person name="Sun H."/>
            <person name="Tunlid A."/>
            <person name="Henrissat B."/>
            <person name="Grigoriev I.V."/>
            <person name="Hibbett D.S."/>
            <person name="Martin F."/>
            <person name="Nordberg H.P."/>
            <person name="Cantor M.N."/>
            <person name="Hua S.X."/>
        </authorList>
    </citation>
    <scope>NUCLEOTIDE SEQUENCE [LARGE SCALE GENOMIC DNA]</scope>
    <source>
        <strain evidence="2 3">Ve08.2h10</strain>
    </source>
</reference>
<dbReference type="EMBL" id="KN825073">
    <property type="protein sequence ID" value="KIK94965.1"/>
    <property type="molecule type" value="Genomic_DNA"/>
</dbReference>
<name>A0A0D0E8I9_9AGAM</name>
<keyword evidence="3" id="KW-1185">Reference proteome</keyword>
<dbReference type="AlphaFoldDB" id="A0A0D0E8I9"/>
<protein>
    <submittedName>
        <fullName evidence="2">Uncharacterized protein</fullName>
    </submittedName>
</protein>
<organism evidence="2 3">
    <name type="scientific">Paxillus rubicundulus Ve08.2h10</name>
    <dbReference type="NCBI Taxonomy" id="930991"/>
    <lineage>
        <taxon>Eukaryota</taxon>
        <taxon>Fungi</taxon>
        <taxon>Dikarya</taxon>
        <taxon>Basidiomycota</taxon>
        <taxon>Agaricomycotina</taxon>
        <taxon>Agaricomycetes</taxon>
        <taxon>Agaricomycetidae</taxon>
        <taxon>Boletales</taxon>
        <taxon>Paxilineae</taxon>
        <taxon>Paxillaceae</taxon>
        <taxon>Paxillus</taxon>
    </lineage>
</organism>
<evidence type="ECO:0000313" key="2">
    <source>
        <dbReference type="EMBL" id="KIK94965.1"/>
    </source>
</evidence>
<gene>
    <name evidence="2" type="ORF">PAXRUDRAFT_827479</name>
</gene>
<dbReference type="HOGENOM" id="CLU_2558950_0_0_1"/>
<feature type="region of interest" description="Disordered" evidence="1">
    <location>
        <begin position="62"/>
        <end position="82"/>
    </location>
</feature>
<evidence type="ECO:0000313" key="3">
    <source>
        <dbReference type="Proteomes" id="UP000054538"/>
    </source>
</evidence>